<dbReference type="KEGG" id="hsn:DV733_00875"/>
<evidence type="ECO:0000313" key="2">
    <source>
        <dbReference type="EMBL" id="QCC49863.1"/>
    </source>
</evidence>
<evidence type="ECO:0000313" key="3">
    <source>
        <dbReference type="Proteomes" id="UP000296706"/>
    </source>
</evidence>
<dbReference type="AlphaFoldDB" id="A0A4D6H7R8"/>
<dbReference type="Proteomes" id="UP000296706">
    <property type="component" value="Chromosome"/>
</dbReference>
<accession>A0A4D6H7R8</accession>
<gene>
    <name evidence="2" type="ORF">DV733_00875</name>
</gene>
<keyword evidence="3" id="KW-1185">Reference proteome</keyword>
<evidence type="ECO:0000256" key="1">
    <source>
        <dbReference type="SAM" id="MobiDB-lite"/>
    </source>
</evidence>
<organism evidence="2 3">
    <name type="scientific">Halapricum salinum</name>
    <dbReference type="NCBI Taxonomy" id="1457250"/>
    <lineage>
        <taxon>Archaea</taxon>
        <taxon>Methanobacteriati</taxon>
        <taxon>Methanobacteriota</taxon>
        <taxon>Stenosarchaea group</taxon>
        <taxon>Halobacteria</taxon>
        <taxon>Halobacteriales</taxon>
        <taxon>Haloarculaceae</taxon>
        <taxon>Halapricum</taxon>
    </lineage>
</organism>
<feature type="compositionally biased region" description="Basic and acidic residues" evidence="1">
    <location>
        <begin position="26"/>
        <end position="37"/>
    </location>
</feature>
<sequence>MRGVSLLATIGSQQVVFPHVFPRRGSRSEPKAREETRRRKKWSQQIHDVHNHDESTDIDACTTPEGEFVFDGWGRMGERKYTYVE</sequence>
<feature type="region of interest" description="Disordered" evidence="1">
    <location>
        <begin position="21"/>
        <end position="60"/>
    </location>
</feature>
<reference evidence="2 3" key="1">
    <citation type="journal article" date="2019" name="Nat. Commun.">
        <title>A new type of DNA phosphorothioation-based antiviral system in archaea.</title>
        <authorList>
            <person name="Xiong L."/>
            <person name="Liu S."/>
            <person name="Chen S."/>
            <person name="Xiao Y."/>
            <person name="Zhu B."/>
            <person name="Gao Y."/>
            <person name="Zhang Y."/>
            <person name="Chen B."/>
            <person name="Luo J."/>
            <person name="Deng Z."/>
            <person name="Chen X."/>
            <person name="Wang L."/>
            <person name="Chen S."/>
        </authorList>
    </citation>
    <scope>NUCLEOTIDE SEQUENCE [LARGE SCALE GENOMIC DNA]</scope>
    <source>
        <strain evidence="2 3">CBA1105</strain>
    </source>
</reference>
<protein>
    <submittedName>
        <fullName evidence="2">Uncharacterized protein</fullName>
    </submittedName>
</protein>
<proteinExistence type="predicted"/>
<name>A0A4D6H7R8_9EURY</name>
<dbReference type="EMBL" id="CP031310">
    <property type="protein sequence ID" value="QCC49863.1"/>
    <property type="molecule type" value="Genomic_DNA"/>
</dbReference>